<evidence type="ECO:0000313" key="2">
    <source>
        <dbReference type="Proteomes" id="UP000698173"/>
    </source>
</evidence>
<sequence>MKWIRYEEGFKPIHTGMGVTLIFFLFALIYNQIELAACFAAVFALFSFQNIYYSKVGKNLKLLPPRNRSRFLIGSVNEVVFEFENGKIPIWNGTLTLSIEDSVIPAVENLQHFSGIFDFTVPFAIGSGEKIRITIPLEGRKRGIARITRMTIDIPHIFGDGSVLLELAEPIKQENLVYPKIVPLKGEIQPSPFRPGEVDQRQSLFYDVFQPVGTRDYVPSDRFDQIHWTASARMQKLQTKEYLPVTEQSILFIMNAIEKMRSPEDFNLKIERLASYVDYCTRNSIPFAIVINIRTFGATPYMYLPAGTGKIQYQKTLEMLAKLSDKNAKLPFENVLQKVESKGILPPTIILITHEPERFSSFVKRWTKYNQVKLDSFYEGGDDKWLKKELKETGSD</sequence>
<dbReference type="PANTHER" id="PTHR34351">
    <property type="entry name" value="SLR1927 PROTEIN-RELATED"/>
    <property type="match status" value="1"/>
</dbReference>
<dbReference type="AlphaFoldDB" id="A0A921G0Y3"/>
<proteinExistence type="predicted"/>
<comment type="caution">
    <text evidence="1">The sequence shown here is derived from an EMBL/GenBank/DDBJ whole genome shotgun (WGS) entry which is preliminary data.</text>
</comment>
<reference evidence="1" key="2">
    <citation type="submission" date="2021-09" db="EMBL/GenBank/DDBJ databases">
        <authorList>
            <person name="Gilroy R."/>
        </authorList>
    </citation>
    <scope>NUCLEOTIDE SEQUENCE</scope>
    <source>
        <strain evidence="1">CHK171-7178</strain>
    </source>
</reference>
<dbReference type="PANTHER" id="PTHR34351:SF2">
    <property type="entry name" value="DUF58 DOMAIN-CONTAINING PROTEIN"/>
    <property type="match status" value="1"/>
</dbReference>
<dbReference type="Proteomes" id="UP000698173">
    <property type="component" value="Unassembled WGS sequence"/>
</dbReference>
<protein>
    <submittedName>
        <fullName evidence="1">DUF58 domain-containing protein</fullName>
    </submittedName>
</protein>
<dbReference type="EMBL" id="DYWT01000214">
    <property type="protein sequence ID" value="HJF32766.1"/>
    <property type="molecule type" value="Genomic_DNA"/>
</dbReference>
<gene>
    <name evidence="1" type="ORF">K8V56_13470</name>
</gene>
<reference evidence="1" key="1">
    <citation type="journal article" date="2021" name="PeerJ">
        <title>Extensive microbial diversity within the chicken gut microbiome revealed by metagenomics and culture.</title>
        <authorList>
            <person name="Gilroy R."/>
            <person name="Ravi A."/>
            <person name="Getino M."/>
            <person name="Pursley I."/>
            <person name="Horton D.L."/>
            <person name="Alikhan N.F."/>
            <person name="Baker D."/>
            <person name="Gharbi K."/>
            <person name="Hall N."/>
            <person name="Watson M."/>
            <person name="Adriaenssens E.M."/>
            <person name="Foster-Nyarko E."/>
            <person name="Jarju S."/>
            <person name="Secka A."/>
            <person name="Antonio M."/>
            <person name="Oren A."/>
            <person name="Chaudhuri R.R."/>
            <person name="La Ragione R."/>
            <person name="Hildebrand F."/>
            <person name="Pallen M.J."/>
        </authorList>
    </citation>
    <scope>NUCLEOTIDE SEQUENCE</scope>
    <source>
        <strain evidence="1">CHK171-7178</strain>
    </source>
</reference>
<organism evidence="1 2">
    <name type="scientific">Sporosarcina psychrophila</name>
    <name type="common">Bacillus psychrophilus</name>
    <dbReference type="NCBI Taxonomy" id="1476"/>
    <lineage>
        <taxon>Bacteria</taxon>
        <taxon>Bacillati</taxon>
        <taxon>Bacillota</taxon>
        <taxon>Bacilli</taxon>
        <taxon>Bacillales</taxon>
        <taxon>Caryophanaceae</taxon>
        <taxon>Sporosarcina</taxon>
    </lineage>
</organism>
<accession>A0A921G0Y3</accession>
<evidence type="ECO:0000313" key="1">
    <source>
        <dbReference type="EMBL" id="HJF32766.1"/>
    </source>
</evidence>
<name>A0A921G0Y3_SPOPS</name>